<organism evidence="2 3">
    <name type="scientific">Candidatus Dormiibacter inghamiae</name>
    <dbReference type="NCBI Taxonomy" id="3127013"/>
    <lineage>
        <taxon>Bacteria</taxon>
        <taxon>Bacillati</taxon>
        <taxon>Candidatus Dormiibacterota</taxon>
        <taxon>Candidatus Dormibacteria</taxon>
        <taxon>Candidatus Dormibacterales</taxon>
        <taxon>Candidatus Dormibacteraceae</taxon>
        <taxon>Candidatus Dormiibacter</taxon>
    </lineage>
</organism>
<dbReference type="InterPro" id="IPR029044">
    <property type="entry name" value="Nucleotide-diphossugar_trans"/>
</dbReference>
<name>A0A934KJ70_9BACT</name>
<reference evidence="2 3" key="1">
    <citation type="submission" date="2020-10" db="EMBL/GenBank/DDBJ databases">
        <title>Ca. Dormibacterota MAGs.</title>
        <authorList>
            <person name="Montgomery K."/>
        </authorList>
    </citation>
    <scope>NUCLEOTIDE SEQUENCE [LARGE SCALE GENOMIC DNA]</scope>
    <source>
        <strain evidence="2">SC8811_S16_3</strain>
    </source>
</reference>
<dbReference type="Gene3D" id="3.90.550.10">
    <property type="entry name" value="Spore Coat Polysaccharide Biosynthesis Protein SpsA, Chain A"/>
    <property type="match status" value="1"/>
</dbReference>
<proteinExistence type="predicted"/>
<gene>
    <name evidence="2" type="ORF">JF888_07630</name>
</gene>
<dbReference type="RefSeq" id="WP_338178448.1">
    <property type="nucleotide sequence ID" value="NZ_JAEKNQ010000030.1"/>
</dbReference>
<dbReference type="InterPro" id="IPR018641">
    <property type="entry name" value="Trfase_1_rSAM/seldom-assoc"/>
</dbReference>
<evidence type="ECO:0000256" key="1">
    <source>
        <dbReference type="SAM" id="MobiDB-lite"/>
    </source>
</evidence>
<accession>A0A934KJ70</accession>
<evidence type="ECO:0000313" key="2">
    <source>
        <dbReference type="EMBL" id="MBJ7603045.1"/>
    </source>
</evidence>
<feature type="region of interest" description="Disordered" evidence="1">
    <location>
        <begin position="64"/>
        <end position="124"/>
    </location>
</feature>
<dbReference type="AlphaFoldDB" id="A0A934KJ70"/>
<comment type="caution">
    <text evidence="2">The sequence shown here is derived from an EMBL/GenBank/DDBJ whole genome shotgun (WGS) entry which is preliminary data.</text>
</comment>
<protein>
    <submittedName>
        <fullName evidence="2">DUF2064 domain-containing protein</fullName>
    </submittedName>
</protein>
<dbReference type="Proteomes" id="UP000620075">
    <property type="component" value="Unassembled WGS sequence"/>
</dbReference>
<dbReference type="PANTHER" id="PTHR36529">
    <property type="entry name" value="SLL1095 PROTEIN"/>
    <property type="match status" value="1"/>
</dbReference>
<dbReference type="EMBL" id="JAEKNQ010000030">
    <property type="protein sequence ID" value="MBJ7603045.1"/>
    <property type="molecule type" value="Genomic_DNA"/>
</dbReference>
<sequence length="124" mass="13675">MPTEVLREAVARLQRCPAVLGPGPDGGYYLVGLRSGYRLESRRRAFLQAPLGALPFWPHTQVALGDPPLLPPHPDVDTRDDLDSLAVQLESDPPPRQLLPPGWTARAVSRSAPVEREGRRRILS</sequence>
<dbReference type="PANTHER" id="PTHR36529:SF1">
    <property type="entry name" value="GLYCOSYLTRANSFERASE"/>
    <property type="match status" value="1"/>
</dbReference>
<evidence type="ECO:0000313" key="3">
    <source>
        <dbReference type="Proteomes" id="UP000620075"/>
    </source>
</evidence>
<feature type="compositionally biased region" description="Basic and acidic residues" evidence="1">
    <location>
        <begin position="113"/>
        <end position="124"/>
    </location>
</feature>
<dbReference type="Pfam" id="PF09837">
    <property type="entry name" value="DUF2064"/>
    <property type="match status" value="1"/>
</dbReference>